<keyword evidence="2" id="KW-1185">Reference proteome</keyword>
<protein>
    <submittedName>
        <fullName evidence="1">Uncharacterized protein</fullName>
    </submittedName>
</protein>
<evidence type="ECO:0000313" key="1">
    <source>
        <dbReference type="EMBL" id="KAI6084555.1"/>
    </source>
</evidence>
<accession>A0ACC0CVS3</accession>
<comment type="caution">
    <text evidence="1">The sequence shown here is derived from an EMBL/GenBank/DDBJ whole genome shotgun (WGS) entry which is preliminary data.</text>
</comment>
<evidence type="ECO:0000313" key="2">
    <source>
        <dbReference type="Proteomes" id="UP001497680"/>
    </source>
</evidence>
<organism evidence="1 2">
    <name type="scientific">Hypoxylon rubiginosum</name>
    <dbReference type="NCBI Taxonomy" id="110542"/>
    <lineage>
        <taxon>Eukaryota</taxon>
        <taxon>Fungi</taxon>
        <taxon>Dikarya</taxon>
        <taxon>Ascomycota</taxon>
        <taxon>Pezizomycotina</taxon>
        <taxon>Sordariomycetes</taxon>
        <taxon>Xylariomycetidae</taxon>
        <taxon>Xylariales</taxon>
        <taxon>Hypoxylaceae</taxon>
        <taxon>Hypoxylon</taxon>
    </lineage>
</organism>
<proteinExistence type="predicted"/>
<dbReference type="EMBL" id="MU394335">
    <property type="protein sequence ID" value="KAI6084555.1"/>
    <property type="molecule type" value="Genomic_DNA"/>
</dbReference>
<sequence>MNQLRLVSAAKPTAMPPNIIRLIDRSRFSIRTLPRQLTQFSTTHAKSPFVAIYLKENVPVLNNGDRYKASYTRRLDGELEGVNSDLHLEYLRREHQFLQHRQRLIERRGCMDVGCEKALETMSRILKWGSEVLTARITQLETREEKLKSTGEEGSSKSEK</sequence>
<dbReference type="Proteomes" id="UP001497680">
    <property type="component" value="Unassembled WGS sequence"/>
</dbReference>
<reference evidence="1 2" key="1">
    <citation type="journal article" date="2022" name="New Phytol.">
        <title>Ecological generalism drives hyperdiversity of secondary metabolite gene clusters in xylarialean endophytes.</title>
        <authorList>
            <person name="Franco M.E.E."/>
            <person name="Wisecaver J.H."/>
            <person name="Arnold A.E."/>
            <person name="Ju Y.M."/>
            <person name="Slot J.C."/>
            <person name="Ahrendt S."/>
            <person name="Moore L.P."/>
            <person name="Eastman K.E."/>
            <person name="Scott K."/>
            <person name="Konkel Z."/>
            <person name="Mondo S.J."/>
            <person name="Kuo A."/>
            <person name="Hayes R.D."/>
            <person name="Haridas S."/>
            <person name="Andreopoulos B."/>
            <person name="Riley R."/>
            <person name="LaButti K."/>
            <person name="Pangilinan J."/>
            <person name="Lipzen A."/>
            <person name="Amirebrahimi M."/>
            <person name="Yan J."/>
            <person name="Adam C."/>
            <person name="Keymanesh K."/>
            <person name="Ng V."/>
            <person name="Louie K."/>
            <person name="Northen T."/>
            <person name="Drula E."/>
            <person name="Henrissat B."/>
            <person name="Hsieh H.M."/>
            <person name="Youens-Clark K."/>
            <person name="Lutzoni F."/>
            <person name="Miadlikowska J."/>
            <person name="Eastwood D.C."/>
            <person name="Hamelin R.C."/>
            <person name="Grigoriev I.V."/>
            <person name="U'Ren J.M."/>
        </authorList>
    </citation>
    <scope>NUCLEOTIDE SEQUENCE [LARGE SCALE GENOMIC DNA]</scope>
    <source>
        <strain evidence="1 2">ER1909</strain>
    </source>
</reference>
<gene>
    <name evidence="1" type="ORF">F4821DRAFT_168165</name>
</gene>
<name>A0ACC0CVS3_9PEZI</name>